<dbReference type="AlphaFoldDB" id="A0A235HG59"/>
<dbReference type="SUPFAM" id="SSF48452">
    <property type="entry name" value="TPR-like"/>
    <property type="match status" value="2"/>
</dbReference>
<dbReference type="EMBL" id="NOWT01000007">
    <property type="protein sequence ID" value="OYD84503.1"/>
    <property type="molecule type" value="Genomic_DNA"/>
</dbReference>
<dbReference type="SUPFAM" id="SSF53756">
    <property type="entry name" value="UDP-Glycosyltransferase/glycogen phosphorylase"/>
    <property type="match status" value="1"/>
</dbReference>
<name>A0A235HG59_AZOBR</name>
<feature type="repeat" description="TPR" evidence="1">
    <location>
        <begin position="148"/>
        <end position="181"/>
    </location>
</feature>
<dbReference type="PANTHER" id="PTHR44809">
    <property type="match status" value="1"/>
</dbReference>
<reference evidence="2 3" key="1">
    <citation type="submission" date="2017-07" db="EMBL/GenBank/DDBJ databases">
        <title>Whole genome sequence of Azospirillum brasilense 2A1, a potential biofertilizer strain.</title>
        <authorList>
            <person name="Fontana C.A."/>
            <person name="Toffoli L.M."/>
            <person name="Salazar S.M."/>
            <person name="Puglisi E."/>
            <person name="Pedraza R."/>
            <person name="Bassi D."/>
            <person name="Cocconcelli P.S."/>
        </authorList>
    </citation>
    <scope>NUCLEOTIDE SEQUENCE [LARGE SCALE GENOMIC DNA]</scope>
    <source>
        <strain evidence="2 3">2A1</strain>
    </source>
</reference>
<dbReference type="InterPro" id="IPR019734">
    <property type="entry name" value="TPR_rpt"/>
</dbReference>
<dbReference type="PANTHER" id="PTHR44809:SF1">
    <property type="entry name" value="PROTEIN O-MANNOSYL-TRANSFERASE TMTC1"/>
    <property type="match status" value="1"/>
</dbReference>
<dbReference type="PROSITE" id="PS50005">
    <property type="entry name" value="TPR"/>
    <property type="match status" value="3"/>
</dbReference>
<dbReference type="InterPro" id="IPR011990">
    <property type="entry name" value="TPR-like_helical_dom_sf"/>
</dbReference>
<dbReference type="InterPro" id="IPR052943">
    <property type="entry name" value="TMTC_O-mannosyl-trnsfr"/>
</dbReference>
<dbReference type="Gene3D" id="1.25.40.10">
    <property type="entry name" value="Tetratricopeptide repeat domain"/>
    <property type="match status" value="2"/>
</dbReference>
<evidence type="ECO:0000256" key="1">
    <source>
        <dbReference type="PROSITE-ProRule" id="PRU00339"/>
    </source>
</evidence>
<dbReference type="Gene3D" id="3.40.50.2000">
    <property type="entry name" value="Glycogen Phosphorylase B"/>
    <property type="match status" value="1"/>
</dbReference>
<dbReference type="Pfam" id="PF13432">
    <property type="entry name" value="TPR_16"/>
    <property type="match status" value="2"/>
</dbReference>
<feature type="repeat" description="TPR" evidence="1">
    <location>
        <begin position="216"/>
        <end position="249"/>
    </location>
</feature>
<organism evidence="2 3">
    <name type="scientific">Azospirillum brasilense</name>
    <dbReference type="NCBI Taxonomy" id="192"/>
    <lineage>
        <taxon>Bacteria</taxon>
        <taxon>Pseudomonadati</taxon>
        <taxon>Pseudomonadota</taxon>
        <taxon>Alphaproteobacteria</taxon>
        <taxon>Rhodospirillales</taxon>
        <taxon>Azospirillaceae</taxon>
        <taxon>Azospirillum</taxon>
    </lineage>
</organism>
<protein>
    <submittedName>
        <fullName evidence="2">Uncharacterized protein</fullName>
    </submittedName>
</protein>
<dbReference type="Pfam" id="PF14559">
    <property type="entry name" value="TPR_19"/>
    <property type="match status" value="1"/>
</dbReference>
<feature type="repeat" description="TPR" evidence="1">
    <location>
        <begin position="182"/>
        <end position="215"/>
    </location>
</feature>
<keyword evidence="1" id="KW-0802">TPR repeat</keyword>
<comment type="caution">
    <text evidence="2">The sequence shown here is derived from an EMBL/GenBank/DDBJ whole genome shotgun (WGS) entry which is preliminary data.</text>
</comment>
<sequence>MATVAEALNLALDHHLSGRLEEARLLYGRILAVDPDNPHALHFAGLLAAQTGAVAEGVAMIGKAAARLPLAADIHGNLGKALMALGTPEGAAQAASAFRSVLALQPDGAGDWFALGGALTEAGDGPAAQRALTLALTASAATDSEPLAEAFERAGLLLYAAADWAGATDAFRKACSLAPQRAEAHRMLGAALAQTGAPEGAVEALTEALRLNPTLAEAQTNLVHLLVTLGRFDEAERAGRRAVALDPGNADAYGNMVPLLEQTVRVAEALRQCGRAARIAPERAAFHRNRLSLLLHEGRRDEAVAAGREAIRLAPADAEAHLALAVALLASGQFREGWEEFEWRWETRQLDPVHRGFAQPQWTGAEDVAGRTILLYAEQGLGDTLQFVRYAPRLAERGARVIVGCSPALVRLMERVDGVSAAVAWGGELPAFDLHIPMMSLPRAFGTDLDSIPAAVPYLRADPADVAAWRARLPAADGRPRVGLVWAGSPRTVRGVASPIDRRRSLPLAALAPLADVPGVRFVSLQMGPGAAQLAEAPAEMDIADPMGGVRDFADTAALAETLDLVITVDTSVCHLAGGLGRPTWTLSRADACWRWLGNREVNPWYPTMRVFGQDRSGDWSGVITRLRAALTDFVAAHGHTS</sequence>
<accession>A0A235HG59</accession>
<evidence type="ECO:0000313" key="3">
    <source>
        <dbReference type="Proteomes" id="UP000215367"/>
    </source>
</evidence>
<dbReference type="Proteomes" id="UP000215367">
    <property type="component" value="Unassembled WGS sequence"/>
</dbReference>
<proteinExistence type="predicted"/>
<gene>
    <name evidence="2" type="ORF">CHT98_10655</name>
</gene>
<dbReference type="RefSeq" id="WP_094303184.1">
    <property type="nucleotide sequence ID" value="NZ_NOWT01000007.1"/>
</dbReference>
<dbReference type="SMART" id="SM00028">
    <property type="entry name" value="TPR"/>
    <property type="match status" value="6"/>
</dbReference>
<evidence type="ECO:0000313" key="2">
    <source>
        <dbReference type="EMBL" id="OYD84503.1"/>
    </source>
</evidence>